<evidence type="ECO:0000256" key="1">
    <source>
        <dbReference type="SAM" id="MobiDB-lite"/>
    </source>
</evidence>
<dbReference type="RefSeq" id="WP_260218793.1">
    <property type="nucleotide sequence ID" value="NZ_JAJAGO010000007.1"/>
</dbReference>
<feature type="chain" id="PRO_5045170441" description="Septum formation-related domain-containing protein" evidence="2">
    <location>
        <begin position="22"/>
        <end position="198"/>
    </location>
</feature>
<comment type="caution">
    <text evidence="3">The sequence shown here is derived from an EMBL/GenBank/DDBJ whole genome shotgun (WGS) entry which is preliminary data.</text>
</comment>
<evidence type="ECO:0000256" key="2">
    <source>
        <dbReference type="SAM" id="SignalP"/>
    </source>
</evidence>
<evidence type="ECO:0000313" key="3">
    <source>
        <dbReference type="EMBL" id="MCT2591469.1"/>
    </source>
</evidence>
<feature type="signal peptide" evidence="2">
    <location>
        <begin position="1"/>
        <end position="21"/>
    </location>
</feature>
<accession>A0ABT2JVJ0</accession>
<gene>
    <name evidence="3" type="ORF">LHJ74_16430</name>
</gene>
<dbReference type="EMBL" id="JAJAGO010000007">
    <property type="protein sequence ID" value="MCT2591469.1"/>
    <property type="molecule type" value="Genomic_DNA"/>
</dbReference>
<feature type="region of interest" description="Disordered" evidence="1">
    <location>
        <begin position="23"/>
        <end position="118"/>
    </location>
</feature>
<organism evidence="3 4">
    <name type="scientific">Streptomyces gossypii</name>
    <dbReference type="NCBI Taxonomy" id="2883101"/>
    <lineage>
        <taxon>Bacteria</taxon>
        <taxon>Bacillati</taxon>
        <taxon>Actinomycetota</taxon>
        <taxon>Actinomycetes</taxon>
        <taxon>Kitasatosporales</taxon>
        <taxon>Streptomycetaceae</taxon>
        <taxon>Streptomyces</taxon>
    </lineage>
</organism>
<evidence type="ECO:0000313" key="4">
    <source>
        <dbReference type="Proteomes" id="UP001156389"/>
    </source>
</evidence>
<evidence type="ECO:0008006" key="5">
    <source>
        <dbReference type="Google" id="ProtNLM"/>
    </source>
</evidence>
<keyword evidence="4" id="KW-1185">Reference proteome</keyword>
<keyword evidence="2" id="KW-0732">Signal</keyword>
<proteinExistence type="predicted"/>
<protein>
    <recommendedName>
        <fullName evidence="5">Septum formation-related domain-containing protein</fullName>
    </recommendedName>
</protein>
<feature type="compositionally biased region" description="Low complexity" evidence="1">
    <location>
        <begin position="33"/>
        <end position="54"/>
    </location>
</feature>
<sequence length="198" mass="20757">MTAIVVAAVVAVALIAGAVLALDGGDGKDTAADDSPSPSASSSSPEPEPTGIPTEEPDDYPTEEPDDYPTEEESPDFESILPTPSSGPRPAYQMEVGDCFDVEKDKNGQAEPADCSAAHDAEVVHQEKLTREYDTDSAVRDAADSLCETPMKNEARGHSAVGGTLVQYPRASGTRLGLRTVTCSLTAGEGKKLYQRIS</sequence>
<dbReference type="Proteomes" id="UP001156389">
    <property type="component" value="Unassembled WGS sequence"/>
</dbReference>
<name>A0ABT2JVJ0_9ACTN</name>
<reference evidence="3 4" key="1">
    <citation type="submission" date="2021-10" db="EMBL/GenBank/DDBJ databases">
        <title>Streptomyces gossypii sp. nov., isolated from soil collected from cotton field.</title>
        <authorList>
            <person name="Ge X."/>
            <person name="Chen X."/>
            <person name="Liu W."/>
        </authorList>
    </citation>
    <scope>NUCLEOTIDE SEQUENCE [LARGE SCALE GENOMIC DNA]</scope>
    <source>
        <strain evidence="3 4">N2-109</strain>
    </source>
</reference>
<feature type="compositionally biased region" description="Acidic residues" evidence="1">
    <location>
        <begin position="55"/>
        <end position="76"/>
    </location>
</feature>